<dbReference type="SUPFAM" id="SSF55073">
    <property type="entry name" value="Nucleotide cyclase"/>
    <property type="match status" value="1"/>
</dbReference>
<reference evidence="5 6" key="1">
    <citation type="submission" date="2023-07" db="EMBL/GenBank/DDBJ databases">
        <title>Sorghum-associated microbial communities from plants grown in Nebraska, USA.</title>
        <authorList>
            <person name="Schachtman D."/>
        </authorList>
    </citation>
    <scope>NUCLEOTIDE SEQUENCE [LARGE SCALE GENOMIC DNA]</scope>
    <source>
        <strain evidence="5 6">DS1607</strain>
    </source>
</reference>
<accession>A0ABT9S3M9</accession>
<evidence type="ECO:0000256" key="3">
    <source>
        <dbReference type="SAM" id="Phobius"/>
    </source>
</evidence>
<dbReference type="Proteomes" id="UP001226867">
    <property type="component" value="Unassembled WGS sequence"/>
</dbReference>
<dbReference type="EC" id="2.7.7.65" evidence="1"/>
<evidence type="ECO:0000259" key="4">
    <source>
        <dbReference type="PROSITE" id="PS50887"/>
    </source>
</evidence>
<dbReference type="SMART" id="SM00267">
    <property type="entry name" value="GGDEF"/>
    <property type="match status" value="1"/>
</dbReference>
<proteinExistence type="predicted"/>
<dbReference type="InterPro" id="IPR029787">
    <property type="entry name" value="Nucleotide_cyclase"/>
</dbReference>
<dbReference type="Pfam" id="PF00990">
    <property type="entry name" value="GGDEF"/>
    <property type="match status" value="1"/>
</dbReference>
<feature type="domain" description="GGDEF" evidence="4">
    <location>
        <begin position="333"/>
        <end position="463"/>
    </location>
</feature>
<dbReference type="PANTHER" id="PTHR45138">
    <property type="entry name" value="REGULATORY COMPONENTS OF SENSORY TRANSDUCTION SYSTEM"/>
    <property type="match status" value="1"/>
</dbReference>
<evidence type="ECO:0000313" key="5">
    <source>
        <dbReference type="EMBL" id="MDP9898947.1"/>
    </source>
</evidence>
<protein>
    <recommendedName>
        <fullName evidence="1">diguanylate cyclase</fullName>
        <ecNumber evidence="1">2.7.7.65</ecNumber>
    </recommendedName>
</protein>
<dbReference type="PANTHER" id="PTHR45138:SF9">
    <property type="entry name" value="DIGUANYLATE CYCLASE DGCM-RELATED"/>
    <property type="match status" value="1"/>
</dbReference>
<comment type="caution">
    <text evidence="5">The sequence shown here is derived from an EMBL/GenBank/DDBJ whole genome shotgun (WGS) entry which is preliminary data.</text>
</comment>
<dbReference type="InterPro" id="IPR043128">
    <property type="entry name" value="Rev_trsase/Diguanyl_cyclase"/>
</dbReference>
<keyword evidence="3" id="KW-1133">Transmembrane helix</keyword>
<dbReference type="PROSITE" id="PS50887">
    <property type="entry name" value="GGDEF"/>
    <property type="match status" value="1"/>
</dbReference>
<feature type="transmembrane region" description="Helical" evidence="3">
    <location>
        <begin position="217"/>
        <end position="234"/>
    </location>
</feature>
<evidence type="ECO:0000256" key="1">
    <source>
        <dbReference type="ARBA" id="ARBA00012528"/>
    </source>
</evidence>
<dbReference type="RefSeq" id="WP_307688759.1">
    <property type="nucleotide sequence ID" value="NZ_JAUSRO010000003.1"/>
</dbReference>
<keyword evidence="3" id="KW-0472">Membrane</keyword>
<sequence>MKEIRLSWSPDVSHQEHDMRSYGNWTPFAAELRRDYEIVAETANEIFGEGSHWVEERQVRRLAPDRLAALDDDLLTGEAATSAYARQLQAGFRGLRFEPALEQEYVTHVRMAQRPAGIVCGILALVTWLLFLAADFVRMEPNEHFPNYARDTWVILSGRVLVIGLLLFGLATKLSRRHLHRHLTLDVSTALSLLPMTAATGIIVTLYKLEGKATTDLPLLLLVMSAFFPLGFVFRQALFVASVAALLGVLPGIILLPSALAETHERLIGMMLLTTVVAGVGGYLREQSHREQFLLRSLLAEQAYLDPLTGLHNRRWLDVHITSARLQAARERTALAFILLDIDQFKAYNDHYGHEAGDAALTTVANVVNAFARRPLDVASRLDGDEFALLLYDCRLEQARRIAEQLRIKLSEAAVPHARSDASILTASVAAVEIGEDENPDDIYRRADLIKRRLKQAGRDRAS</sequence>
<feature type="transmembrane region" description="Helical" evidence="3">
    <location>
        <begin position="116"/>
        <end position="133"/>
    </location>
</feature>
<feature type="transmembrane region" description="Helical" evidence="3">
    <location>
        <begin position="153"/>
        <end position="171"/>
    </location>
</feature>
<comment type="catalytic activity">
    <reaction evidence="2">
        <text>2 GTP = 3',3'-c-di-GMP + 2 diphosphate</text>
        <dbReference type="Rhea" id="RHEA:24898"/>
        <dbReference type="ChEBI" id="CHEBI:33019"/>
        <dbReference type="ChEBI" id="CHEBI:37565"/>
        <dbReference type="ChEBI" id="CHEBI:58805"/>
        <dbReference type="EC" id="2.7.7.65"/>
    </reaction>
</comment>
<evidence type="ECO:0000256" key="2">
    <source>
        <dbReference type="ARBA" id="ARBA00034247"/>
    </source>
</evidence>
<dbReference type="InterPro" id="IPR000160">
    <property type="entry name" value="GGDEF_dom"/>
</dbReference>
<dbReference type="NCBIfam" id="TIGR00254">
    <property type="entry name" value="GGDEF"/>
    <property type="match status" value="1"/>
</dbReference>
<keyword evidence="6" id="KW-1185">Reference proteome</keyword>
<dbReference type="Gene3D" id="3.30.70.270">
    <property type="match status" value="1"/>
</dbReference>
<feature type="transmembrane region" description="Helical" evidence="3">
    <location>
        <begin position="267"/>
        <end position="284"/>
    </location>
</feature>
<keyword evidence="3" id="KW-0812">Transmembrane</keyword>
<dbReference type="CDD" id="cd01949">
    <property type="entry name" value="GGDEF"/>
    <property type="match status" value="1"/>
</dbReference>
<name>A0ABT9S3M9_9BURK</name>
<evidence type="ECO:0000313" key="6">
    <source>
        <dbReference type="Proteomes" id="UP001226867"/>
    </source>
</evidence>
<gene>
    <name evidence="5" type="ORF">J2W36_001191</name>
</gene>
<feature type="transmembrane region" description="Helical" evidence="3">
    <location>
        <begin position="183"/>
        <end position="205"/>
    </location>
</feature>
<dbReference type="InterPro" id="IPR050469">
    <property type="entry name" value="Diguanylate_Cyclase"/>
</dbReference>
<feature type="transmembrane region" description="Helical" evidence="3">
    <location>
        <begin position="239"/>
        <end position="261"/>
    </location>
</feature>
<dbReference type="EMBL" id="JAUSRO010000003">
    <property type="protein sequence ID" value="MDP9898947.1"/>
    <property type="molecule type" value="Genomic_DNA"/>
</dbReference>
<organism evidence="5 6">
    <name type="scientific">Variovorax ginsengisoli</name>
    <dbReference type="NCBI Taxonomy" id="363844"/>
    <lineage>
        <taxon>Bacteria</taxon>
        <taxon>Pseudomonadati</taxon>
        <taxon>Pseudomonadota</taxon>
        <taxon>Betaproteobacteria</taxon>
        <taxon>Burkholderiales</taxon>
        <taxon>Comamonadaceae</taxon>
        <taxon>Variovorax</taxon>
    </lineage>
</organism>